<evidence type="ECO:0000256" key="1">
    <source>
        <dbReference type="SAM" id="Phobius"/>
    </source>
</evidence>
<sequence length="126" mass="13120">MLHKVKRFAIHAYAVGLALVPTALVRAQSAGFDDIIPAQPENVTGGFSNLSTVIGTVFNIVIAAAGAIFVILLLVGGIQYLTAAGNEESVGNARKLLINSIVGLIIVLSAWALGNWILQRVGIATV</sequence>
<evidence type="ECO:0000313" key="2">
    <source>
        <dbReference type="EMBL" id="PIS07091.1"/>
    </source>
</evidence>
<name>A0A2M6RAW5_9BACT</name>
<comment type="caution">
    <text evidence="2">The sequence shown here is derived from an EMBL/GenBank/DDBJ whole genome shotgun (WGS) entry which is preliminary data.</text>
</comment>
<feature type="transmembrane region" description="Helical" evidence="1">
    <location>
        <begin position="51"/>
        <end position="75"/>
    </location>
</feature>
<gene>
    <name evidence="2" type="ORF">COT79_01115</name>
</gene>
<dbReference type="EMBL" id="PEZX01000017">
    <property type="protein sequence ID" value="PIS07091.1"/>
    <property type="molecule type" value="Genomic_DNA"/>
</dbReference>
<keyword evidence="1" id="KW-0812">Transmembrane</keyword>
<keyword evidence="1" id="KW-0472">Membrane</keyword>
<proteinExistence type="predicted"/>
<dbReference type="Proteomes" id="UP000231162">
    <property type="component" value="Unassembled WGS sequence"/>
</dbReference>
<dbReference type="InterPro" id="IPR043993">
    <property type="entry name" value="T4SS_pilin"/>
</dbReference>
<keyword evidence="1" id="KW-1133">Transmembrane helix</keyword>
<accession>A0A2M6RAW5</accession>
<feature type="transmembrane region" description="Helical" evidence="1">
    <location>
        <begin position="96"/>
        <end position="118"/>
    </location>
</feature>
<protein>
    <submittedName>
        <fullName evidence="2">Uncharacterized protein</fullName>
    </submittedName>
</protein>
<evidence type="ECO:0000313" key="3">
    <source>
        <dbReference type="Proteomes" id="UP000231162"/>
    </source>
</evidence>
<reference evidence="3" key="1">
    <citation type="submission" date="2017-09" db="EMBL/GenBank/DDBJ databases">
        <title>Depth-based differentiation of microbial function through sediment-hosted aquifers and enrichment of novel symbionts in the deep terrestrial subsurface.</title>
        <authorList>
            <person name="Probst A.J."/>
            <person name="Ladd B."/>
            <person name="Jarett J.K."/>
            <person name="Geller-Mcgrath D.E."/>
            <person name="Sieber C.M.K."/>
            <person name="Emerson J.B."/>
            <person name="Anantharaman K."/>
            <person name="Thomas B.C."/>
            <person name="Malmstrom R."/>
            <person name="Stieglmeier M."/>
            <person name="Klingl A."/>
            <person name="Woyke T."/>
            <person name="Ryan C.M."/>
            <person name="Banfield J.F."/>
        </authorList>
    </citation>
    <scope>NUCLEOTIDE SEQUENCE [LARGE SCALE GENOMIC DNA]</scope>
</reference>
<organism evidence="2 3">
    <name type="scientific">Candidatus Berkelbacteria bacterium CG10_big_fil_rev_8_21_14_0_10_43_14</name>
    <dbReference type="NCBI Taxonomy" id="1974515"/>
    <lineage>
        <taxon>Bacteria</taxon>
        <taxon>Candidatus Berkelbacteria</taxon>
    </lineage>
</organism>
<dbReference type="AlphaFoldDB" id="A0A2M6RAW5"/>
<dbReference type="Pfam" id="PF18895">
    <property type="entry name" value="T4SS_pilin"/>
    <property type="match status" value="1"/>
</dbReference>